<evidence type="ECO:0000313" key="2">
    <source>
        <dbReference type="Proteomes" id="UP000050975"/>
    </source>
</evidence>
<gene>
    <name evidence="1" type="ORF">AMJ74_05665</name>
</gene>
<dbReference type="AlphaFoldDB" id="A0A0S8JTN3"/>
<proteinExistence type="predicted"/>
<evidence type="ECO:0008006" key="3">
    <source>
        <dbReference type="Google" id="ProtNLM"/>
    </source>
</evidence>
<accession>A0A0S8JTN3</accession>
<reference evidence="1 2" key="1">
    <citation type="journal article" date="2015" name="Microbiome">
        <title>Genomic resolution of linkages in carbon, nitrogen, and sulfur cycling among widespread estuary sediment bacteria.</title>
        <authorList>
            <person name="Baker B.J."/>
            <person name="Lazar C.S."/>
            <person name="Teske A.P."/>
            <person name="Dick G.J."/>
        </authorList>
    </citation>
    <scope>NUCLEOTIDE SEQUENCE [LARGE SCALE GENOMIC DNA]</scope>
    <source>
        <strain evidence="1">SM1_77</strain>
    </source>
</reference>
<sequence>ALLFAANYGKVYGIYCYGLSLGQVYQLTDGGYADHGVVIGENLYFKGMSKRGFDVYRSELHPRQIETPKTAPLVKPDFREMEISIRRGGYGDVVKTLVPSVRVPFVLPTERDLSAWAYGLLFLGGDATDENIYGGFLYRDPDEEDMVFNLLWQSRFITPLDISFFYDYKNSFEYTVSYPAFLSLEYGFSDLTLFLDGRIFDGLARKEFAPGCGIRLRYPYTVLSASFALPFERQAWGSDIHRSAQRMACSLQQFLAGGEFRVLGQAYVDRHNPETPDFSIRGYDAVESRRALVLSTEYVHRLCQLRKGLWNPNVYVEDLYWVIFADYAWTEEGATHYSVGCELRLEAKAGLGFLQLVPKLGIALTESEKLQVFFGISPSIPI</sequence>
<evidence type="ECO:0000313" key="1">
    <source>
        <dbReference type="EMBL" id="KPL13201.1"/>
    </source>
</evidence>
<dbReference type="EMBL" id="LJVE01000118">
    <property type="protein sequence ID" value="KPL13201.1"/>
    <property type="molecule type" value="Genomic_DNA"/>
</dbReference>
<comment type="caution">
    <text evidence="1">The sequence shown here is derived from an EMBL/GenBank/DDBJ whole genome shotgun (WGS) entry which is preliminary data.</text>
</comment>
<dbReference type="Proteomes" id="UP000050975">
    <property type="component" value="Unassembled WGS sequence"/>
</dbReference>
<name>A0A0S8JTN3_UNCW3</name>
<organism evidence="1 2">
    <name type="scientific">candidate division WOR_3 bacterium SM1_77</name>
    <dbReference type="NCBI Taxonomy" id="1703778"/>
    <lineage>
        <taxon>Bacteria</taxon>
        <taxon>Bacteria division WOR-3</taxon>
    </lineage>
</organism>
<protein>
    <recommendedName>
        <fullName evidence="3">Bacterial surface antigen (D15) domain-containing protein</fullName>
    </recommendedName>
</protein>
<feature type="non-terminal residue" evidence="1">
    <location>
        <position position="1"/>
    </location>
</feature>